<gene>
    <name evidence="2" type="ORF">ATC70_005314</name>
</gene>
<proteinExistence type="predicted"/>
<protein>
    <submittedName>
        <fullName evidence="2">Peptidase M20 domain-containing protein 2</fullName>
    </submittedName>
</protein>
<name>A0AAN7HS51_9FUNG</name>
<evidence type="ECO:0000256" key="1">
    <source>
        <dbReference type="SAM" id="MobiDB-lite"/>
    </source>
</evidence>
<evidence type="ECO:0000313" key="3">
    <source>
        <dbReference type="Proteomes" id="UP001304243"/>
    </source>
</evidence>
<accession>A0AAN7HS51</accession>
<sequence length="89" mass="10187">MAEHNIKRITEHVKTIEQIIKDGSIIVRNQQDFLQMQISVLQNIHDILGEMKLQQQRQFQQLATTINTTTIPPPPAPAPASKKSKYAKR</sequence>
<dbReference type="RefSeq" id="XP_064679986.1">
    <property type="nucleotide sequence ID" value="XM_064824609.1"/>
</dbReference>
<reference evidence="2 3" key="1">
    <citation type="submission" date="2022-11" db="EMBL/GenBank/DDBJ databases">
        <title>Mucor velutinosus strain NIH1002 WGS.</title>
        <authorList>
            <person name="Subramanian P."/>
            <person name="Mullikin J.C."/>
            <person name="Segre J.A."/>
            <person name="Zelazny A.M."/>
        </authorList>
    </citation>
    <scope>NUCLEOTIDE SEQUENCE [LARGE SCALE GENOMIC DNA]</scope>
    <source>
        <strain evidence="2 3">NIH1002</strain>
    </source>
</reference>
<organism evidence="2 3">
    <name type="scientific">Mucor velutinosus</name>
    <dbReference type="NCBI Taxonomy" id="708070"/>
    <lineage>
        <taxon>Eukaryota</taxon>
        <taxon>Fungi</taxon>
        <taxon>Fungi incertae sedis</taxon>
        <taxon>Mucoromycota</taxon>
        <taxon>Mucoromycotina</taxon>
        <taxon>Mucoromycetes</taxon>
        <taxon>Mucorales</taxon>
        <taxon>Mucorineae</taxon>
        <taxon>Mucoraceae</taxon>
        <taxon>Mucor</taxon>
    </lineage>
</organism>
<comment type="caution">
    <text evidence="2">The sequence shown here is derived from an EMBL/GenBank/DDBJ whole genome shotgun (WGS) entry which is preliminary data.</text>
</comment>
<dbReference type="GeneID" id="89949000"/>
<evidence type="ECO:0000313" key="2">
    <source>
        <dbReference type="EMBL" id="KAK4513320.1"/>
    </source>
</evidence>
<dbReference type="Proteomes" id="UP001304243">
    <property type="component" value="Unassembled WGS sequence"/>
</dbReference>
<keyword evidence="3" id="KW-1185">Reference proteome</keyword>
<feature type="region of interest" description="Disordered" evidence="1">
    <location>
        <begin position="67"/>
        <end position="89"/>
    </location>
</feature>
<dbReference type="EMBL" id="JASEJX010000016">
    <property type="protein sequence ID" value="KAK4513320.1"/>
    <property type="molecule type" value="Genomic_DNA"/>
</dbReference>
<dbReference type="AlphaFoldDB" id="A0AAN7HS51"/>